<dbReference type="CDD" id="cd08414">
    <property type="entry name" value="PBP2_LTTR_aromatics_like"/>
    <property type="match status" value="1"/>
</dbReference>
<dbReference type="GO" id="GO:0032993">
    <property type="term" value="C:protein-DNA complex"/>
    <property type="evidence" value="ECO:0007669"/>
    <property type="project" value="TreeGrafter"/>
</dbReference>
<evidence type="ECO:0000313" key="7">
    <source>
        <dbReference type="EMBL" id="BAO82381.1"/>
    </source>
</evidence>
<dbReference type="InterPro" id="IPR005119">
    <property type="entry name" value="LysR_subst-bd"/>
</dbReference>
<evidence type="ECO:0000256" key="3">
    <source>
        <dbReference type="ARBA" id="ARBA00023125"/>
    </source>
</evidence>
<keyword evidence="8" id="KW-1185">Reference proteome</keyword>
<keyword evidence="5" id="KW-1133">Transmembrane helix</keyword>
<dbReference type="GO" id="GO:0003677">
    <property type="term" value="F:DNA binding"/>
    <property type="evidence" value="ECO:0007669"/>
    <property type="project" value="UniProtKB-KW"/>
</dbReference>
<dbReference type="SUPFAM" id="SSF53850">
    <property type="entry name" value="Periplasmic binding protein-like II"/>
    <property type="match status" value="1"/>
</dbReference>
<evidence type="ECO:0000256" key="5">
    <source>
        <dbReference type="SAM" id="Phobius"/>
    </source>
</evidence>
<feature type="domain" description="LysR substrate-binding" evidence="6">
    <location>
        <begin position="10"/>
        <end position="213"/>
    </location>
</feature>
<dbReference type="STRING" id="1458426.SMCB_0153"/>
<proteinExistence type="inferred from homology"/>
<keyword evidence="5" id="KW-0472">Membrane</keyword>
<sequence length="229" mass="24960">MIDARRTGAGELGRLLVGFIHSSTYGILPLIIERFRHLYPAIELELQEMTIVEQHGALVRGVIDIGLLRIQPAPADLEFQPVLEDPFLVAVPHSHRLAAQTAVSLSELKGEEMVMFSSRGSPLFHSRIVAMCERVGFTPRVAQIATQIHTVAGLVSAGVGLAIIPGSARNLQPQGVQFLEILDRPEPLQVGLSWLRGKGDTPSIRVFREVTLAVAAQLGGKDQVRTQRS</sequence>
<dbReference type="EMBL" id="AP014569">
    <property type="protein sequence ID" value="BAO82381.1"/>
    <property type="molecule type" value="Genomic_DNA"/>
</dbReference>
<keyword evidence="3" id="KW-0238">DNA-binding</keyword>
<feature type="transmembrane region" description="Helical" evidence="5">
    <location>
        <begin position="12"/>
        <end position="32"/>
    </location>
</feature>
<protein>
    <submittedName>
        <fullName evidence="7">Transcriptional regulator</fullName>
    </submittedName>
</protein>
<organism evidence="7 8">
    <name type="scientific">Serpentinimonas maccroryi</name>
    <dbReference type="NCBI Taxonomy" id="1458426"/>
    <lineage>
        <taxon>Bacteria</taxon>
        <taxon>Pseudomonadati</taxon>
        <taxon>Pseudomonadota</taxon>
        <taxon>Betaproteobacteria</taxon>
        <taxon>Burkholderiales</taxon>
        <taxon>Comamonadaceae</taxon>
        <taxon>Serpentinimonas</taxon>
    </lineage>
</organism>
<dbReference type="PANTHER" id="PTHR30346:SF0">
    <property type="entry name" value="HCA OPERON TRANSCRIPTIONAL ACTIVATOR HCAR"/>
    <property type="match status" value="1"/>
</dbReference>
<dbReference type="HOGENOM" id="CLU_039613_6_4_4"/>
<evidence type="ECO:0000256" key="2">
    <source>
        <dbReference type="ARBA" id="ARBA00023015"/>
    </source>
</evidence>
<reference evidence="7 8" key="1">
    <citation type="journal article" date="2014" name="Nat. Commun.">
        <title>Physiological and genomic features of highly alkaliphilic hydrogen-utilizing Betaproteobacteria from a continental serpentinizing site.</title>
        <authorList>
            <person name="Suzuki S."/>
            <person name="Kuenen J.G."/>
            <person name="Schipper K."/>
            <person name="van der Velde S."/>
            <person name="Ishii S."/>
            <person name="Wu A."/>
            <person name="Sorokin D.Y."/>
            <person name="Tenney A."/>
            <person name="Meng X.Y."/>
            <person name="Morrill P.L."/>
            <person name="Kamagata Y."/>
            <person name="Muyzer G."/>
            <person name="Nealson K.H."/>
        </authorList>
    </citation>
    <scope>NUCLEOTIDE SEQUENCE [LARGE SCALE GENOMIC DNA]</scope>
    <source>
        <strain evidence="7 8">B1</strain>
    </source>
</reference>
<evidence type="ECO:0000256" key="4">
    <source>
        <dbReference type="ARBA" id="ARBA00023163"/>
    </source>
</evidence>
<dbReference type="Gene3D" id="3.40.190.10">
    <property type="entry name" value="Periplasmic binding protein-like II"/>
    <property type="match status" value="2"/>
</dbReference>
<keyword evidence="4" id="KW-0804">Transcription</keyword>
<name>A0A060NJE9_9BURK</name>
<dbReference type="Proteomes" id="UP000066014">
    <property type="component" value="Chromosome"/>
</dbReference>
<keyword evidence="5" id="KW-0812">Transmembrane</keyword>
<comment type="similarity">
    <text evidence="1">Belongs to the LysR transcriptional regulatory family.</text>
</comment>
<accession>A0A060NJE9</accession>
<evidence type="ECO:0000259" key="6">
    <source>
        <dbReference type="Pfam" id="PF03466"/>
    </source>
</evidence>
<keyword evidence="2" id="KW-0805">Transcription regulation</keyword>
<dbReference type="KEGG" id="cbab:SMCB_0153"/>
<dbReference type="Pfam" id="PF03466">
    <property type="entry name" value="LysR_substrate"/>
    <property type="match status" value="1"/>
</dbReference>
<evidence type="ECO:0000256" key="1">
    <source>
        <dbReference type="ARBA" id="ARBA00009437"/>
    </source>
</evidence>
<dbReference type="AlphaFoldDB" id="A0A060NJE9"/>
<dbReference type="GO" id="GO:0003700">
    <property type="term" value="F:DNA-binding transcription factor activity"/>
    <property type="evidence" value="ECO:0007669"/>
    <property type="project" value="TreeGrafter"/>
</dbReference>
<evidence type="ECO:0000313" key="8">
    <source>
        <dbReference type="Proteomes" id="UP000066014"/>
    </source>
</evidence>
<gene>
    <name evidence="7" type="ORF">SMCB_0153</name>
</gene>
<dbReference type="PANTHER" id="PTHR30346">
    <property type="entry name" value="TRANSCRIPTIONAL DUAL REGULATOR HCAR-RELATED"/>
    <property type="match status" value="1"/>
</dbReference>